<dbReference type="InterPro" id="IPR010982">
    <property type="entry name" value="Lambda_DNA-bd_dom_sf"/>
</dbReference>
<evidence type="ECO:0000313" key="2">
    <source>
        <dbReference type="Proteomes" id="UP000403266"/>
    </source>
</evidence>
<name>A0A5N7MEX1_9HYPH</name>
<gene>
    <name evidence="1" type="ORF">FS320_08365</name>
</gene>
<dbReference type="Proteomes" id="UP000403266">
    <property type="component" value="Unassembled WGS sequence"/>
</dbReference>
<comment type="caution">
    <text evidence="1">The sequence shown here is derived from an EMBL/GenBank/DDBJ whole genome shotgun (WGS) entry which is preliminary data.</text>
</comment>
<dbReference type="Gene3D" id="1.10.260.40">
    <property type="entry name" value="lambda repressor-like DNA-binding domains"/>
    <property type="match status" value="1"/>
</dbReference>
<evidence type="ECO:0008006" key="3">
    <source>
        <dbReference type="Google" id="ProtNLM"/>
    </source>
</evidence>
<keyword evidence="2" id="KW-1185">Reference proteome</keyword>
<evidence type="ECO:0000313" key="1">
    <source>
        <dbReference type="EMBL" id="MPR25248.1"/>
    </source>
</evidence>
<dbReference type="AlphaFoldDB" id="A0A5N7MEX1"/>
<protein>
    <recommendedName>
        <fullName evidence="3">Helix-turn-helix domain-containing protein</fullName>
    </recommendedName>
</protein>
<organism evidence="1 2">
    <name type="scientific">Microvirga tunisiensis</name>
    <dbReference type="NCBI Taxonomy" id="2108360"/>
    <lineage>
        <taxon>Bacteria</taxon>
        <taxon>Pseudomonadati</taxon>
        <taxon>Pseudomonadota</taxon>
        <taxon>Alphaproteobacteria</taxon>
        <taxon>Hyphomicrobiales</taxon>
        <taxon>Methylobacteriaceae</taxon>
        <taxon>Microvirga</taxon>
    </lineage>
</organism>
<dbReference type="GO" id="GO:0003677">
    <property type="term" value="F:DNA binding"/>
    <property type="evidence" value="ECO:0007669"/>
    <property type="project" value="InterPro"/>
</dbReference>
<dbReference type="EMBL" id="VOSK01000019">
    <property type="protein sequence ID" value="MPR25248.1"/>
    <property type="molecule type" value="Genomic_DNA"/>
</dbReference>
<reference evidence="1 2" key="1">
    <citation type="journal article" date="2019" name="Syst. Appl. Microbiol.">
        <title>Microvirga tunisiensis sp. nov., a root nodule symbiotic bacterium isolated from Lupinus micranthus and L. luteus grown in Northern Tunisia.</title>
        <authorList>
            <person name="Msaddak A."/>
            <person name="Rejili M."/>
            <person name="Duran D."/>
            <person name="Mars M."/>
            <person name="Palacios J.M."/>
            <person name="Ruiz-Argueso T."/>
            <person name="Rey L."/>
            <person name="Imperial J."/>
        </authorList>
    </citation>
    <scope>NUCLEOTIDE SEQUENCE [LARGE SCALE GENOMIC DNA]</scope>
    <source>
        <strain evidence="1 2">Lmie10</strain>
    </source>
</reference>
<dbReference type="RefSeq" id="WP_152710749.1">
    <property type="nucleotide sequence ID" value="NZ_VOSJ01000006.1"/>
</dbReference>
<accession>A0A5N7MEX1</accession>
<proteinExistence type="predicted"/>
<sequence length="211" mass="22188">MTTVYLVAPAFRAWMDRSGLSLTQTGVYLGVSRRTVARWQKEGVQSAAAAKLIKATDLHPGADDGFRWSGVDAPAASRLAGGHVGGLSAAICYGWSVQPPSEVNVYVPGAEEGQVREFAGALEVRVMPCTLDPAVATSVRVDGQGRTLLASDPVRAVVECTLDPLLLGEPMQEIIRNACRDGITEEAILGHAALHGAEVVENVRAALAMAV</sequence>